<dbReference type="EMBL" id="UINC01166036">
    <property type="protein sequence ID" value="SVD67763.1"/>
    <property type="molecule type" value="Genomic_DNA"/>
</dbReference>
<gene>
    <name evidence="1" type="ORF">METZ01_LOCUS420617</name>
</gene>
<protein>
    <submittedName>
        <fullName evidence="1">Uncharacterized protein</fullName>
    </submittedName>
</protein>
<organism evidence="1">
    <name type="scientific">marine metagenome</name>
    <dbReference type="NCBI Taxonomy" id="408172"/>
    <lineage>
        <taxon>unclassified sequences</taxon>
        <taxon>metagenomes</taxon>
        <taxon>ecological metagenomes</taxon>
    </lineage>
</organism>
<dbReference type="AlphaFoldDB" id="A0A382X9W0"/>
<name>A0A382X9W0_9ZZZZ</name>
<evidence type="ECO:0000313" key="1">
    <source>
        <dbReference type="EMBL" id="SVD67763.1"/>
    </source>
</evidence>
<feature type="non-terminal residue" evidence="1">
    <location>
        <position position="145"/>
    </location>
</feature>
<accession>A0A382X9W0</accession>
<sequence length="145" mass="17281">MEDGWCRLKRDDEVIEGEIYGTADGLVKIMKKTEDNEEWWGKIIKPSHGETKEGDVFSYRWDELFVGQHRNKDKWQVDALRDEILDTPRHKNVDKIDLKPTQEERMLFERTLDDNEIENLIDKARHSALAIKNDKKRDKEEREQA</sequence>
<reference evidence="1" key="1">
    <citation type="submission" date="2018-05" db="EMBL/GenBank/DDBJ databases">
        <authorList>
            <person name="Lanie J.A."/>
            <person name="Ng W.-L."/>
            <person name="Kazmierczak K.M."/>
            <person name="Andrzejewski T.M."/>
            <person name="Davidsen T.M."/>
            <person name="Wayne K.J."/>
            <person name="Tettelin H."/>
            <person name="Glass J.I."/>
            <person name="Rusch D."/>
            <person name="Podicherti R."/>
            <person name="Tsui H.-C.T."/>
            <person name="Winkler M.E."/>
        </authorList>
    </citation>
    <scope>NUCLEOTIDE SEQUENCE</scope>
</reference>
<proteinExistence type="predicted"/>